<protein>
    <submittedName>
        <fullName evidence="17">3-hydroxyacyl-CoA dehydrogenase</fullName>
        <ecNumber evidence="17">1.1.1.35</ecNumber>
    </submittedName>
</protein>
<evidence type="ECO:0000256" key="2">
    <source>
        <dbReference type="ARBA" id="ARBA00005005"/>
    </source>
</evidence>
<dbReference type="InterPro" id="IPR006176">
    <property type="entry name" value="3-OHacyl-CoA_DH_NAD-bd"/>
</dbReference>
<dbReference type="PANTHER" id="PTHR23309:SF51">
    <property type="entry name" value="3-HYDROXYACYL-COA DEHYDROGENASE-RELATED"/>
    <property type="match status" value="1"/>
</dbReference>
<comment type="catalytic activity">
    <reaction evidence="13">
        <text>a (3S)-3-hydroxyacyl-CoA + NAD(+) = a 3-oxoacyl-CoA + NADH + H(+)</text>
        <dbReference type="Rhea" id="RHEA:22432"/>
        <dbReference type="ChEBI" id="CHEBI:15378"/>
        <dbReference type="ChEBI" id="CHEBI:57318"/>
        <dbReference type="ChEBI" id="CHEBI:57540"/>
        <dbReference type="ChEBI" id="CHEBI:57945"/>
        <dbReference type="ChEBI" id="CHEBI:90726"/>
        <dbReference type="EC" id="1.1.1.35"/>
    </reaction>
</comment>
<evidence type="ECO:0000256" key="6">
    <source>
        <dbReference type="ARBA" id="ARBA00023002"/>
    </source>
</evidence>
<evidence type="ECO:0000313" key="17">
    <source>
        <dbReference type="EMBL" id="MDR6534213.1"/>
    </source>
</evidence>
<evidence type="ECO:0000256" key="1">
    <source>
        <dbReference type="ARBA" id="ARBA00004275"/>
    </source>
</evidence>
<sequence length="702" mass="74723">MSAVEYAVENEVAVLTVAYPPVNALSLAVRTGLAEGLARALADSGVKAVVVIGGGSTFIAGADISEFGTPNSAAEPRLQTLQAQFEASPKPIVAAIHGTALGGGLELALTAHARVAVASAKVGLPEVKLGLLPGAGGTIRLPRLTGVEVALEAVTTGRHLGAVEAERLGVIDAIVDDLRAGSVAYALKLATDGAPAPVRDRNDKVSGVDPKVFDDFRAKNRKKWRGQIAPARIVDVIEAATNRSFDEAKAYENQAFGELMASDQRKALIHYFFAEREARKIPDVPAEVKPLPVRKVVVIGSGLMGGGIAMSFANAGIAVKLLDVNAEALERGMAAVRKTYETSLSRGSISQAQMDERLGRIQPIGGYDDLGDVDMAIEAVFEDMALKQEIFALLDKATPPHAILGTNTSSLDIDQIASATSRPDKVIGAHFFSPANVMKLLEAVRGSQTSAETIATVMALGKQIGKAPVLAGNCDGFIGNRMLQYYTVNAEYMLERGATPEQIDRVAEAFGMAMGPLAMRDLAGMAQAVNVRAVRKKTLPVDERMPELVERMVEAGRIGQRSGSGFYRYEGRDRLPDPEAIAIITAEAQRQGIEQRTFTDEEILARLFHPLVNEGAKELEEGIAIRASDIDVAWVNGYGFPIHTGGPMFWGEQIGLDKVLETARVLGAENGQTRWGPSKLLERLVAEGKGWKDAPALIAQGL</sequence>
<keyword evidence="4" id="KW-0276">Fatty acid metabolism</keyword>
<evidence type="ECO:0000256" key="14">
    <source>
        <dbReference type="RuleBase" id="RU003707"/>
    </source>
</evidence>
<dbReference type="Pfam" id="PF00378">
    <property type="entry name" value="ECH_1"/>
    <property type="match status" value="1"/>
</dbReference>
<dbReference type="PANTHER" id="PTHR23309">
    <property type="entry name" value="3-HYDROXYACYL-COA DEHYROGENASE"/>
    <property type="match status" value="1"/>
</dbReference>
<comment type="pathway">
    <text evidence="2">Lipid metabolism; fatty acid beta-oxidation.</text>
</comment>
<evidence type="ECO:0000259" key="16">
    <source>
        <dbReference type="Pfam" id="PF02737"/>
    </source>
</evidence>
<dbReference type="Pfam" id="PF02737">
    <property type="entry name" value="3HCDH_N"/>
    <property type="match status" value="1"/>
</dbReference>
<feature type="domain" description="3-hydroxyacyl-CoA dehydrogenase C-terminal" evidence="15">
    <location>
        <begin position="476"/>
        <end position="569"/>
    </location>
</feature>
<proteinExistence type="inferred from homology"/>
<dbReference type="Gene3D" id="3.40.50.720">
    <property type="entry name" value="NAD(P)-binding Rossmann-like Domain"/>
    <property type="match status" value="1"/>
</dbReference>
<dbReference type="CDD" id="cd06558">
    <property type="entry name" value="crotonase-like"/>
    <property type="match status" value="1"/>
</dbReference>
<dbReference type="InterPro" id="IPR006108">
    <property type="entry name" value="3HC_DH_C"/>
</dbReference>
<evidence type="ECO:0000259" key="15">
    <source>
        <dbReference type="Pfam" id="PF00725"/>
    </source>
</evidence>
<evidence type="ECO:0000256" key="4">
    <source>
        <dbReference type="ARBA" id="ARBA00022832"/>
    </source>
</evidence>
<dbReference type="EC" id="1.1.1.35" evidence="17"/>
<organism evidence="17 18">
    <name type="scientific">Caulobacter rhizosphaerae</name>
    <dbReference type="NCBI Taxonomy" id="2010972"/>
    <lineage>
        <taxon>Bacteria</taxon>
        <taxon>Pseudomonadati</taxon>
        <taxon>Pseudomonadota</taxon>
        <taxon>Alphaproteobacteria</taxon>
        <taxon>Caulobacterales</taxon>
        <taxon>Caulobacteraceae</taxon>
        <taxon>Caulobacter</taxon>
    </lineage>
</organism>
<comment type="caution">
    <text evidence="17">The sequence shown here is derived from an EMBL/GenBank/DDBJ whole genome shotgun (WGS) entry which is preliminary data.</text>
</comment>
<dbReference type="PROSITE" id="PS00166">
    <property type="entry name" value="ENOYL_COA_HYDRATASE"/>
    <property type="match status" value="1"/>
</dbReference>
<keyword evidence="5" id="KW-0442">Lipid degradation</keyword>
<evidence type="ECO:0000256" key="8">
    <source>
        <dbReference type="ARBA" id="ARBA00023098"/>
    </source>
</evidence>
<comment type="subcellular location">
    <subcellularLocation>
        <location evidence="1">Peroxisome</location>
    </subcellularLocation>
</comment>
<evidence type="ECO:0000256" key="13">
    <source>
        <dbReference type="ARBA" id="ARBA00049556"/>
    </source>
</evidence>
<feature type="domain" description="3-hydroxyacyl-CoA dehydrogenase C-terminal" evidence="15">
    <location>
        <begin position="603"/>
        <end position="689"/>
    </location>
</feature>
<dbReference type="RefSeq" id="WP_163229823.1">
    <property type="nucleotide sequence ID" value="NZ_BMLD01000021.1"/>
</dbReference>
<evidence type="ECO:0000256" key="12">
    <source>
        <dbReference type="ARBA" id="ARBA00023268"/>
    </source>
</evidence>
<keyword evidence="18" id="KW-1185">Reference proteome</keyword>
<keyword evidence="7" id="KW-0520">NAD</keyword>
<dbReference type="InterPro" id="IPR018376">
    <property type="entry name" value="Enoyl-CoA_hyd/isom_CS"/>
</dbReference>
<dbReference type="InterPro" id="IPR001753">
    <property type="entry name" value="Enoyl-CoA_hydra/iso"/>
</dbReference>
<dbReference type="SUPFAM" id="SSF51735">
    <property type="entry name" value="NAD(P)-binding Rossmann-fold domains"/>
    <property type="match status" value="1"/>
</dbReference>
<dbReference type="Proteomes" id="UP001262754">
    <property type="component" value="Unassembled WGS sequence"/>
</dbReference>
<keyword evidence="12" id="KW-0511">Multifunctional enzyme</keyword>
<keyword evidence="11" id="KW-0456">Lyase</keyword>
<keyword evidence="6 17" id="KW-0560">Oxidoreductase</keyword>
<dbReference type="Gene3D" id="3.90.226.10">
    <property type="entry name" value="2-enoyl-CoA Hydratase, Chain A, domain 1"/>
    <property type="match status" value="1"/>
</dbReference>
<name>A0ABU1N6X8_9CAUL</name>
<comment type="similarity">
    <text evidence="3">In the N-terminal section; belongs to the enoyl-CoA hydratase/isomerase family.</text>
</comment>
<keyword evidence="10" id="KW-0413">Isomerase</keyword>
<comment type="similarity">
    <text evidence="14">Belongs to the enoyl-CoA hydratase/isomerase family.</text>
</comment>
<dbReference type="InterPro" id="IPR036291">
    <property type="entry name" value="NAD(P)-bd_dom_sf"/>
</dbReference>
<evidence type="ECO:0000256" key="11">
    <source>
        <dbReference type="ARBA" id="ARBA00023239"/>
    </source>
</evidence>
<evidence type="ECO:0000256" key="3">
    <source>
        <dbReference type="ARBA" id="ARBA00008750"/>
    </source>
</evidence>
<dbReference type="InterPro" id="IPR029045">
    <property type="entry name" value="ClpP/crotonase-like_dom_sf"/>
</dbReference>
<dbReference type="EMBL" id="JAVDRL010000022">
    <property type="protein sequence ID" value="MDR6534213.1"/>
    <property type="molecule type" value="Genomic_DNA"/>
</dbReference>
<keyword evidence="9" id="KW-0576">Peroxisome</keyword>
<dbReference type="SUPFAM" id="SSF52096">
    <property type="entry name" value="ClpP/crotonase"/>
    <property type="match status" value="1"/>
</dbReference>
<evidence type="ECO:0000256" key="9">
    <source>
        <dbReference type="ARBA" id="ARBA00023140"/>
    </source>
</evidence>
<evidence type="ECO:0000256" key="7">
    <source>
        <dbReference type="ARBA" id="ARBA00023027"/>
    </source>
</evidence>
<accession>A0ABU1N6X8</accession>
<dbReference type="GO" id="GO:0003857">
    <property type="term" value="F:(3S)-3-hydroxyacyl-CoA dehydrogenase (NAD+) activity"/>
    <property type="evidence" value="ECO:0007669"/>
    <property type="project" value="UniProtKB-EC"/>
</dbReference>
<keyword evidence="8" id="KW-0443">Lipid metabolism</keyword>
<dbReference type="SUPFAM" id="SSF48179">
    <property type="entry name" value="6-phosphogluconate dehydrogenase C-terminal domain-like"/>
    <property type="match status" value="2"/>
</dbReference>
<evidence type="ECO:0000256" key="5">
    <source>
        <dbReference type="ARBA" id="ARBA00022963"/>
    </source>
</evidence>
<evidence type="ECO:0000313" key="18">
    <source>
        <dbReference type="Proteomes" id="UP001262754"/>
    </source>
</evidence>
<dbReference type="InterPro" id="IPR008927">
    <property type="entry name" value="6-PGluconate_DH-like_C_sf"/>
</dbReference>
<feature type="domain" description="3-hydroxyacyl-CoA dehydrogenase NAD binding" evidence="16">
    <location>
        <begin position="295"/>
        <end position="473"/>
    </location>
</feature>
<dbReference type="Gene3D" id="1.10.1040.50">
    <property type="match status" value="1"/>
</dbReference>
<evidence type="ECO:0000256" key="10">
    <source>
        <dbReference type="ARBA" id="ARBA00023235"/>
    </source>
</evidence>
<gene>
    <name evidence="17" type="ORF">J2800_004984</name>
</gene>
<reference evidence="17 18" key="1">
    <citation type="submission" date="2023-07" db="EMBL/GenBank/DDBJ databases">
        <title>Sorghum-associated microbial communities from plants grown in Nebraska, USA.</title>
        <authorList>
            <person name="Schachtman D."/>
        </authorList>
    </citation>
    <scope>NUCLEOTIDE SEQUENCE [LARGE SCALE GENOMIC DNA]</scope>
    <source>
        <strain evidence="17 18">DS2154</strain>
    </source>
</reference>
<dbReference type="Pfam" id="PF00725">
    <property type="entry name" value="3HCDH"/>
    <property type="match status" value="2"/>
</dbReference>